<dbReference type="PANTHER" id="PTHR30535">
    <property type="entry name" value="VITAMIN B12-BINDING PROTEIN"/>
    <property type="match status" value="1"/>
</dbReference>
<keyword evidence="3" id="KW-1185">Reference proteome</keyword>
<evidence type="ECO:0000313" key="3">
    <source>
        <dbReference type="Proteomes" id="UP000282125"/>
    </source>
</evidence>
<dbReference type="OrthoDB" id="1632039at2"/>
<protein>
    <submittedName>
        <fullName evidence="2">ABC transporter substrate-binding protein</fullName>
    </submittedName>
</protein>
<evidence type="ECO:0000259" key="1">
    <source>
        <dbReference type="PROSITE" id="PS50983"/>
    </source>
</evidence>
<dbReference type="Pfam" id="PF01497">
    <property type="entry name" value="Peripla_BP_2"/>
    <property type="match status" value="1"/>
</dbReference>
<name>A0A3P3DE98_9RHOB</name>
<comment type="caution">
    <text evidence="2">The sequence shown here is derived from an EMBL/GenBank/DDBJ whole genome shotgun (WGS) entry which is preliminary data.</text>
</comment>
<dbReference type="SUPFAM" id="SSF53807">
    <property type="entry name" value="Helical backbone' metal receptor"/>
    <property type="match status" value="1"/>
</dbReference>
<dbReference type="InterPro" id="IPR002491">
    <property type="entry name" value="ABC_transptr_periplasmic_BD"/>
</dbReference>
<dbReference type="InterPro" id="IPR050902">
    <property type="entry name" value="ABC_Transporter_SBP"/>
</dbReference>
<organism evidence="2 3">
    <name type="scientific">Falsigemmobacter faecalis</name>
    <dbReference type="NCBI Taxonomy" id="2488730"/>
    <lineage>
        <taxon>Bacteria</taxon>
        <taxon>Pseudomonadati</taxon>
        <taxon>Pseudomonadota</taxon>
        <taxon>Alphaproteobacteria</taxon>
        <taxon>Rhodobacterales</taxon>
        <taxon>Paracoccaceae</taxon>
        <taxon>Falsigemmobacter</taxon>
    </lineage>
</organism>
<gene>
    <name evidence="2" type="ORF">EG244_14425</name>
</gene>
<accession>A0A3P3DE98</accession>
<dbReference type="Proteomes" id="UP000282125">
    <property type="component" value="Unassembled WGS sequence"/>
</dbReference>
<reference evidence="2 3" key="1">
    <citation type="submission" date="2018-11" db="EMBL/GenBank/DDBJ databases">
        <title>Gemmobacter sp. nov., YIM 102744-1 draft genome.</title>
        <authorList>
            <person name="Li G."/>
            <person name="Jiang Y."/>
        </authorList>
    </citation>
    <scope>NUCLEOTIDE SEQUENCE [LARGE SCALE GENOMIC DNA]</scope>
    <source>
        <strain evidence="2 3">YIM 102744-1</strain>
    </source>
</reference>
<dbReference type="Gene3D" id="3.40.50.1980">
    <property type="entry name" value="Nitrogenase molybdenum iron protein domain"/>
    <property type="match status" value="2"/>
</dbReference>
<evidence type="ECO:0000313" key="2">
    <source>
        <dbReference type="EMBL" id="RRH72635.1"/>
    </source>
</evidence>
<dbReference type="AlphaFoldDB" id="A0A3P3DE98"/>
<proteinExistence type="predicted"/>
<feature type="domain" description="Fe/B12 periplasmic-binding" evidence="1">
    <location>
        <begin position="15"/>
        <end position="260"/>
    </location>
</feature>
<sequence>MLALWPAASEAAPQRVVSVNLCTDQLAMLLAAPGQLVSVSWLAADPRSSVMPEAARGYQLNRGGAEEVFALRPDLVLASSWTRRETVSLLRRLGVEVVELAPAQRLEEIAPAIRELAALLGRTSEGEVMANAFTRNLAALRGPETGRSAAVWEAGGYTSGSGTLSDEVLRAAGLRNLAARAGIAGGGYLPLERLVMERPDLILSSAPWPGASRAEDLLVHPALAALRRDTAGFKMRDADWVCGLPQILHAIGDLKEAMPQ</sequence>
<dbReference type="PANTHER" id="PTHR30535:SF34">
    <property type="entry name" value="MOLYBDATE-BINDING PROTEIN MOLA"/>
    <property type="match status" value="1"/>
</dbReference>
<dbReference type="PROSITE" id="PS50983">
    <property type="entry name" value="FE_B12_PBP"/>
    <property type="match status" value="1"/>
</dbReference>
<dbReference type="EMBL" id="RRAZ01000022">
    <property type="protein sequence ID" value="RRH72635.1"/>
    <property type="molecule type" value="Genomic_DNA"/>
</dbReference>